<sequence>MIKERLVIRFGFDQTATEIATVECFAGFICLEGLRKLNKNLNDHIRIVILGIIAFGLALLVDNDPLHNTIFTTLVLNLILQRFVDILRANHIAQYNNLTLTRPHESLHDQVACALSLDGHSFLLLQRLRFSFFKEFFLQFFLLFFLSFFENFFCGCIRICSCSCCRGRSGSGCSSNCSRIRCA</sequence>
<proteinExistence type="predicted"/>
<gene>
    <name evidence="2" type="ORF">AaeL_AAEL004413</name>
</gene>
<keyword evidence="1" id="KW-0812">Transmembrane</keyword>
<accession>Q17CW2</accession>
<organism evidence="2 3">
    <name type="scientific">Aedes aegypti</name>
    <name type="common">Yellowfever mosquito</name>
    <name type="synonym">Culex aegypti</name>
    <dbReference type="NCBI Taxonomy" id="7159"/>
    <lineage>
        <taxon>Eukaryota</taxon>
        <taxon>Metazoa</taxon>
        <taxon>Ecdysozoa</taxon>
        <taxon>Arthropoda</taxon>
        <taxon>Hexapoda</taxon>
        <taxon>Insecta</taxon>
        <taxon>Pterygota</taxon>
        <taxon>Neoptera</taxon>
        <taxon>Endopterygota</taxon>
        <taxon>Diptera</taxon>
        <taxon>Nematocera</taxon>
        <taxon>Culicoidea</taxon>
        <taxon>Culicidae</taxon>
        <taxon>Culicinae</taxon>
        <taxon>Aedini</taxon>
        <taxon>Aedes</taxon>
        <taxon>Stegomyia</taxon>
    </lineage>
</organism>
<dbReference type="Proteomes" id="UP000682892">
    <property type="component" value="Chromosome 1"/>
</dbReference>
<feature type="transmembrane region" description="Helical" evidence="1">
    <location>
        <begin position="136"/>
        <end position="153"/>
    </location>
</feature>
<protein>
    <submittedName>
        <fullName evidence="2">AAEL004413-PA</fullName>
    </submittedName>
</protein>
<keyword evidence="1" id="KW-1133">Transmembrane helix</keyword>
<dbReference type="EMBL" id="CH477303">
    <property type="protein sequence ID" value="EAT44211.1"/>
    <property type="molecule type" value="Genomic_DNA"/>
</dbReference>
<evidence type="ECO:0000313" key="2">
    <source>
        <dbReference type="EMBL" id="EAT44211.1"/>
    </source>
</evidence>
<dbReference type="AlphaFoldDB" id="Q17CW2"/>
<reference evidence="2" key="1">
    <citation type="submission" date="2005-10" db="EMBL/GenBank/DDBJ databases">
        <authorList>
            <person name="Loftus B.J."/>
            <person name="Nene V.M."/>
            <person name="Hannick L.I."/>
            <person name="Bidwell S."/>
            <person name="Haas B."/>
            <person name="Amedeo P."/>
            <person name="Orvis J."/>
            <person name="Wortman J.R."/>
            <person name="White O.R."/>
            <person name="Salzberg S."/>
            <person name="Shumway M."/>
            <person name="Koo H."/>
            <person name="Zhao Y."/>
            <person name="Holmes M."/>
            <person name="Miller J."/>
            <person name="Schatz M."/>
            <person name="Pop M."/>
            <person name="Pai G."/>
            <person name="Utterback T."/>
            <person name="Rogers Y.-H."/>
            <person name="Kravitz S."/>
            <person name="Fraser C.M."/>
        </authorList>
    </citation>
    <scope>NUCLEOTIDE SEQUENCE</scope>
    <source>
        <strain evidence="2">Liverpool</strain>
    </source>
</reference>
<reference evidence="2" key="3">
    <citation type="submission" date="2012-09" db="EMBL/GenBank/DDBJ databases">
        <authorList>
            <consortium name="VectorBase"/>
        </authorList>
    </citation>
    <scope>NUCLEOTIDE SEQUENCE</scope>
    <source>
        <strain evidence="2">Liverpool</strain>
    </source>
</reference>
<feature type="transmembrane region" description="Helical" evidence="1">
    <location>
        <begin position="44"/>
        <end position="61"/>
    </location>
</feature>
<dbReference type="HOGENOM" id="CLU_1476313_0_0_1"/>
<reference evidence="2" key="2">
    <citation type="journal article" date="2007" name="Science">
        <title>Genome sequence of Aedes aegypti, a major arbovirus vector.</title>
        <authorList>
            <person name="Nene V."/>
            <person name="Wortman J.R."/>
            <person name="Lawson D."/>
            <person name="Haas B."/>
            <person name="Kodira C."/>
            <person name="Tu Z.J."/>
            <person name="Loftus B."/>
            <person name="Xi Z."/>
            <person name="Megy K."/>
            <person name="Grabherr M."/>
            <person name="Ren Q."/>
            <person name="Zdobnov E.M."/>
            <person name="Lobo N.F."/>
            <person name="Campbell K.S."/>
            <person name="Brown S.E."/>
            <person name="Bonaldo M.F."/>
            <person name="Zhu J."/>
            <person name="Sinkins S.P."/>
            <person name="Hogenkamp D.G."/>
            <person name="Amedeo P."/>
            <person name="Arensburger P."/>
            <person name="Atkinson P.W."/>
            <person name="Bidwell S."/>
            <person name="Biedler J."/>
            <person name="Birney E."/>
            <person name="Bruggner R.V."/>
            <person name="Costas J."/>
            <person name="Coy M.R."/>
            <person name="Crabtree J."/>
            <person name="Crawford M."/>
            <person name="Debruyn B."/>
            <person name="Decaprio D."/>
            <person name="Eiglmeier K."/>
            <person name="Eisenstadt E."/>
            <person name="El-Dorry H."/>
            <person name="Gelbart W.M."/>
            <person name="Gomes S.L."/>
            <person name="Hammond M."/>
            <person name="Hannick L.I."/>
            <person name="Hogan J.R."/>
            <person name="Holmes M.H."/>
            <person name="Jaffe D."/>
            <person name="Johnston J.S."/>
            <person name="Kennedy R.C."/>
            <person name="Koo H."/>
            <person name="Kravitz S."/>
            <person name="Kriventseva E.V."/>
            <person name="Kulp D."/>
            <person name="Labutti K."/>
            <person name="Lee E."/>
            <person name="Li S."/>
            <person name="Lovin D.D."/>
            <person name="Mao C."/>
            <person name="Mauceli E."/>
            <person name="Menck C.F."/>
            <person name="Miller J.R."/>
            <person name="Montgomery P."/>
            <person name="Mori A."/>
            <person name="Nascimento A.L."/>
            <person name="Naveira H.F."/>
            <person name="Nusbaum C."/>
            <person name="O'leary S."/>
            <person name="Orvis J."/>
            <person name="Pertea M."/>
            <person name="Quesneville H."/>
            <person name="Reidenbach K.R."/>
            <person name="Rogers Y.H."/>
            <person name="Roth C.W."/>
            <person name="Schneider J.R."/>
            <person name="Schatz M."/>
            <person name="Shumway M."/>
            <person name="Stanke M."/>
            <person name="Stinson E.O."/>
            <person name="Tubio J.M."/>
            <person name="Vanzee J.P."/>
            <person name="Verjovski-Almeida S."/>
            <person name="Werner D."/>
            <person name="White O."/>
            <person name="Wyder S."/>
            <person name="Zeng Q."/>
            <person name="Zhao Q."/>
            <person name="Zhao Y."/>
            <person name="Hill C.A."/>
            <person name="Raikhel A.S."/>
            <person name="Soares M.B."/>
            <person name="Knudson D.L."/>
            <person name="Lee N.H."/>
            <person name="Galagan J."/>
            <person name="Salzberg S.L."/>
            <person name="Paulsen I.T."/>
            <person name="Dimopoulos G."/>
            <person name="Collins F.H."/>
            <person name="Birren B."/>
            <person name="Fraser-Liggett C.M."/>
            <person name="Severson D.W."/>
        </authorList>
    </citation>
    <scope>NUCLEOTIDE SEQUENCE [LARGE SCALE GENOMIC DNA]</scope>
    <source>
        <strain evidence="2">Liverpool</strain>
    </source>
</reference>
<evidence type="ECO:0000256" key="1">
    <source>
        <dbReference type="SAM" id="Phobius"/>
    </source>
</evidence>
<name>Q17CW2_AEDAE</name>
<evidence type="ECO:0000313" key="3">
    <source>
        <dbReference type="Proteomes" id="UP000682892"/>
    </source>
</evidence>
<dbReference type="PaxDb" id="7159-AAEL004413-PA"/>
<keyword evidence="1" id="KW-0472">Membrane</keyword>